<evidence type="ECO:0000259" key="3">
    <source>
        <dbReference type="Pfam" id="PF13966"/>
    </source>
</evidence>
<dbReference type="SUPFAM" id="SSF53098">
    <property type="entry name" value="Ribonuclease H-like"/>
    <property type="match status" value="1"/>
</dbReference>
<dbReference type="PANTHER" id="PTHR33116">
    <property type="entry name" value="REVERSE TRANSCRIPTASE ZINC-BINDING DOMAIN-CONTAINING PROTEIN-RELATED-RELATED"/>
    <property type="match status" value="1"/>
</dbReference>
<proteinExistence type="predicted"/>
<feature type="domain" description="Reverse transcriptase" evidence="1">
    <location>
        <begin position="407"/>
        <end position="498"/>
    </location>
</feature>
<dbReference type="Proteomes" id="UP000829196">
    <property type="component" value="Unassembled WGS sequence"/>
</dbReference>
<dbReference type="GO" id="GO:0004523">
    <property type="term" value="F:RNA-DNA hybrid ribonuclease activity"/>
    <property type="evidence" value="ECO:0007669"/>
    <property type="project" value="InterPro"/>
</dbReference>
<dbReference type="SUPFAM" id="SSF56219">
    <property type="entry name" value="DNase I-like"/>
    <property type="match status" value="1"/>
</dbReference>
<dbReference type="InterPro" id="IPR036691">
    <property type="entry name" value="Endo/exonu/phosph_ase_sf"/>
</dbReference>
<name>A0A8T3CBW8_DENNO</name>
<evidence type="ECO:0000259" key="2">
    <source>
        <dbReference type="Pfam" id="PF13456"/>
    </source>
</evidence>
<dbReference type="EMBL" id="JAGYWB010000002">
    <property type="protein sequence ID" value="KAI0529245.1"/>
    <property type="molecule type" value="Genomic_DNA"/>
</dbReference>
<dbReference type="SUPFAM" id="SSF56672">
    <property type="entry name" value="DNA/RNA polymerases"/>
    <property type="match status" value="1"/>
</dbReference>
<dbReference type="OrthoDB" id="783377at2759"/>
<dbReference type="Pfam" id="PF13966">
    <property type="entry name" value="zf-RVT"/>
    <property type="match status" value="1"/>
</dbReference>
<gene>
    <name evidence="4" type="ORF">KFK09_001792</name>
</gene>
<sequence length="1150" mass="132225">MELFDRKDVNRLIGRDWDFVFQPSIGNAGGILVLWKNSLISFQVLFKAKQYIMGSLKIAEDMVWEIAVVYADKDRYARMAVWEDISKHHSRDVPLVVGGDFNCIMAKEEKKGGKAFHFNPAANDMASFMLANDLVDPGYIGPSFTWSNNKDTRSRIFSRLDRFLLSSSILDSFQGLKVKHLTRLASDHCPILCSFLGEVKRVYSHWIKFEDVWASYPMAWQLVKQKWQVNDVGTESVKLQKKCQRTLKALFFWSKNKIKELTQLKEDLDREIKFLQEVECSPNGLSETQVETLGFKVQLLNNTLARIMTWWRQRAKVKWIEEDQRNCLAQFTGILDRDVTKEEVWDVVSSLGWNRAPGRDGVTASFFKLFWEIVGDQVILACLEFFLTGIMDPMWKKTVVVLIPKVANPDHPAKFRPISLCQTFYKIVAKVLLNRFKGILPRLISEEQAAFVQGKSISNHCLLGQELMHKFKTSKAAKGFLAFKVDMEQAYDKMSWKTYCSWTGQRVNRGKSAILFSKLTSSSTKARLAKLTGCKKVEEMEYLGIRLALRRMVKKDYAHLVQQACAKTVTWGMRHLSMAGRVTLINSELIPSSVYLVTHSYVPKSVLYDIEKVCRSFLWDLDAQHRSIHYLAWDSIARPRMKGGLGFHACRNWVGPLRARIAWEFISNKESLLHKCLVQKYGSLPWVNGVRDGDSGVWKLICNGAEYLDCCVRWKICNGRNIEVLNHVWIWDRLIAKWPTFCDIATIEDLMVSDLLDPNGSWDEDKLLLCFGAIFMEKILEIKIWGELVEDELELMKIPLGSSVSAMVYNSKFAEEEDPSYIAWKCGLRPRESLFLWRIFKNIIPTNDWLYSRGFEVDLFCPIGCGMVEDLDHIGAGCKQLLGILDTIDGWGFQTPRFNNTAEFQMALKKDGHSIGIRLYCLSLYHNWVNRNAIKHGKERFTPGYIAANIMGILKQDGRSTHLQQRDAIQSFGLFQPLFWCPPPTGWLKINVDGALFKSNAGGVGIVIRNCHGNLVVAAGWRLCHWDSTKVELMAVQFIGKLIADWMFDLKGIIVEGDNASVIKYMMDFKYRDRWKWNTEEWACCDWIKQFQQVLFIHTHRRFNMAAHFCAHSAIDSSFVWDTGECNKGTPQEFLNILEEDSSFCFDKGS</sequence>
<dbReference type="Pfam" id="PF13456">
    <property type="entry name" value="RVT_3"/>
    <property type="match status" value="1"/>
</dbReference>
<dbReference type="InterPro" id="IPR043502">
    <property type="entry name" value="DNA/RNA_pol_sf"/>
</dbReference>
<dbReference type="InterPro" id="IPR000477">
    <property type="entry name" value="RT_dom"/>
</dbReference>
<dbReference type="InterPro" id="IPR044730">
    <property type="entry name" value="RNase_H-like_dom_plant"/>
</dbReference>
<feature type="domain" description="Reverse transcriptase zinc-binding" evidence="3">
    <location>
        <begin position="815"/>
        <end position="879"/>
    </location>
</feature>
<dbReference type="Gene3D" id="3.60.10.10">
    <property type="entry name" value="Endonuclease/exonuclease/phosphatase"/>
    <property type="match status" value="1"/>
</dbReference>
<accession>A0A8T3CBW8</accession>
<comment type="caution">
    <text evidence="4">The sequence shown here is derived from an EMBL/GenBank/DDBJ whole genome shotgun (WGS) entry which is preliminary data.</text>
</comment>
<dbReference type="InterPro" id="IPR002156">
    <property type="entry name" value="RNaseH_domain"/>
</dbReference>
<dbReference type="PANTHER" id="PTHR33116:SF78">
    <property type="entry name" value="OS12G0587133 PROTEIN"/>
    <property type="match status" value="1"/>
</dbReference>
<dbReference type="InterPro" id="IPR012337">
    <property type="entry name" value="RNaseH-like_sf"/>
</dbReference>
<dbReference type="CDD" id="cd06222">
    <property type="entry name" value="RNase_H_like"/>
    <property type="match status" value="1"/>
</dbReference>
<dbReference type="Gene3D" id="3.30.420.10">
    <property type="entry name" value="Ribonuclease H-like superfamily/Ribonuclease H"/>
    <property type="match status" value="1"/>
</dbReference>
<evidence type="ECO:0000259" key="1">
    <source>
        <dbReference type="Pfam" id="PF00078"/>
    </source>
</evidence>
<dbReference type="AlphaFoldDB" id="A0A8T3CBW8"/>
<evidence type="ECO:0000313" key="5">
    <source>
        <dbReference type="Proteomes" id="UP000829196"/>
    </source>
</evidence>
<keyword evidence="5" id="KW-1185">Reference proteome</keyword>
<dbReference type="InterPro" id="IPR036397">
    <property type="entry name" value="RNaseH_sf"/>
</dbReference>
<evidence type="ECO:0000313" key="4">
    <source>
        <dbReference type="EMBL" id="KAI0529245.1"/>
    </source>
</evidence>
<reference evidence="4" key="1">
    <citation type="journal article" date="2022" name="Front. Genet.">
        <title>Chromosome-Scale Assembly of the Dendrobium nobile Genome Provides Insights Into the Molecular Mechanism of the Biosynthesis of the Medicinal Active Ingredient of Dendrobium.</title>
        <authorList>
            <person name="Xu Q."/>
            <person name="Niu S.-C."/>
            <person name="Li K.-L."/>
            <person name="Zheng P.-J."/>
            <person name="Zhang X.-J."/>
            <person name="Jia Y."/>
            <person name="Liu Y."/>
            <person name="Niu Y.-X."/>
            <person name="Yu L.-H."/>
            <person name="Chen D.-F."/>
            <person name="Zhang G.-Q."/>
        </authorList>
    </citation>
    <scope>NUCLEOTIDE SEQUENCE</scope>
    <source>
        <tissue evidence="4">Leaf</tissue>
    </source>
</reference>
<dbReference type="Pfam" id="PF00078">
    <property type="entry name" value="RVT_1"/>
    <property type="match status" value="1"/>
</dbReference>
<protein>
    <submittedName>
        <fullName evidence="4">Uncharacterized protein</fullName>
    </submittedName>
</protein>
<feature type="domain" description="RNase H type-1" evidence="2">
    <location>
        <begin position="991"/>
        <end position="1114"/>
    </location>
</feature>
<organism evidence="4 5">
    <name type="scientific">Dendrobium nobile</name>
    <name type="common">Orchid</name>
    <dbReference type="NCBI Taxonomy" id="94219"/>
    <lineage>
        <taxon>Eukaryota</taxon>
        <taxon>Viridiplantae</taxon>
        <taxon>Streptophyta</taxon>
        <taxon>Embryophyta</taxon>
        <taxon>Tracheophyta</taxon>
        <taxon>Spermatophyta</taxon>
        <taxon>Magnoliopsida</taxon>
        <taxon>Liliopsida</taxon>
        <taxon>Asparagales</taxon>
        <taxon>Orchidaceae</taxon>
        <taxon>Epidendroideae</taxon>
        <taxon>Malaxideae</taxon>
        <taxon>Dendrobiinae</taxon>
        <taxon>Dendrobium</taxon>
    </lineage>
</organism>
<dbReference type="InterPro" id="IPR026960">
    <property type="entry name" value="RVT-Znf"/>
</dbReference>
<dbReference type="GO" id="GO:0003676">
    <property type="term" value="F:nucleic acid binding"/>
    <property type="evidence" value="ECO:0007669"/>
    <property type="project" value="InterPro"/>
</dbReference>